<dbReference type="AlphaFoldDB" id="A0A4Y2H136"/>
<dbReference type="EMBL" id="BGPR01001654">
    <property type="protein sequence ID" value="GBM58889.1"/>
    <property type="molecule type" value="Genomic_DNA"/>
</dbReference>
<organism evidence="2 3">
    <name type="scientific">Araneus ventricosus</name>
    <name type="common">Orbweaver spider</name>
    <name type="synonym">Epeira ventricosa</name>
    <dbReference type="NCBI Taxonomy" id="182803"/>
    <lineage>
        <taxon>Eukaryota</taxon>
        <taxon>Metazoa</taxon>
        <taxon>Ecdysozoa</taxon>
        <taxon>Arthropoda</taxon>
        <taxon>Chelicerata</taxon>
        <taxon>Arachnida</taxon>
        <taxon>Araneae</taxon>
        <taxon>Araneomorphae</taxon>
        <taxon>Entelegynae</taxon>
        <taxon>Araneoidea</taxon>
        <taxon>Araneidae</taxon>
        <taxon>Araneus</taxon>
    </lineage>
</organism>
<keyword evidence="3" id="KW-1185">Reference proteome</keyword>
<evidence type="ECO:0000313" key="2">
    <source>
        <dbReference type="EMBL" id="GBM58889.1"/>
    </source>
</evidence>
<proteinExistence type="predicted"/>
<protein>
    <recommendedName>
        <fullName evidence="4">Pre-C2HC domain-containing protein</fullName>
    </recommendedName>
</protein>
<evidence type="ECO:0008006" key="4">
    <source>
        <dbReference type="Google" id="ProtNLM"/>
    </source>
</evidence>
<evidence type="ECO:0000313" key="3">
    <source>
        <dbReference type="Proteomes" id="UP000499080"/>
    </source>
</evidence>
<accession>A0A4Y2H136</accession>
<dbReference type="Proteomes" id="UP000499080">
    <property type="component" value="Unassembled WGS sequence"/>
</dbReference>
<dbReference type="OrthoDB" id="6494762at2759"/>
<feature type="region of interest" description="Disordered" evidence="1">
    <location>
        <begin position="60"/>
        <end position="81"/>
    </location>
</feature>
<reference evidence="2 3" key="1">
    <citation type="journal article" date="2019" name="Sci. Rep.">
        <title>Orb-weaving spider Araneus ventricosus genome elucidates the spidroin gene catalogue.</title>
        <authorList>
            <person name="Kono N."/>
            <person name="Nakamura H."/>
            <person name="Ohtoshi R."/>
            <person name="Moran D.A.P."/>
            <person name="Shinohara A."/>
            <person name="Yoshida Y."/>
            <person name="Fujiwara M."/>
            <person name="Mori M."/>
            <person name="Tomita M."/>
            <person name="Arakawa K."/>
        </authorList>
    </citation>
    <scope>NUCLEOTIDE SEQUENCE [LARGE SCALE GENOMIC DNA]</scope>
</reference>
<evidence type="ECO:0000256" key="1">
    <source>
        <dbReference type="SAM" id="MobiDB-lite"/>
    </source>
</evidence>
<comment type="caution">
    <text evidence="2">The sequence shown here is derived from an EMBL/GenBank/DDBJ whole genome shotgun (WGS) entry which is preliminary data.</text>
</comment>
<sequence>MEARCVLCAEAHDSRVCPMKKKDNFTPRCANCGGPHTASFRGCPKFPKLKKTTSGQSYAAALKGNNKTTTTTEKPTISNGKQKIPTTNLNIEIIQEFSNPNELIDLLQLLKEVKKIMDCIPNIKEVLKKWKTPKVSPRSYSYWLKPFRKTNPRL</sequence>
<name>A0A4Y2H136_ARAVE</name>
<gene>
    <name evidence="2" type="ORF">AVEN_11526_1</name>
</gene>